<comment type="catalytic activity">
    <reaction evidence="4">
        <text>Preferential cleavage: Arg-|-Xaa, Lys-|-Xaa.</text>
        <dbReference type="EC" id="3.4.21.4"/>
    </reaction>
</comment>
<keyword evidence="6" id="KW-0732">Signal</keyword>
<keyword evidence="8" id="KW-1185">Reference proteome</keyword>
<evidence type="ECO:0000256" key="3">
    <source>
        <dbReference type="ARBA" id="ARBA00023157"/>
    </source>
</evidence>
<protein>
    <recommendedName>
        <fullName evidence="5">trypsin</fullName>
        <ecNumber evidence="5">3.4.21.4</ecNumber>
    </recommendedName>
</protein>
<evidence type="ECO:0000256" key="1">
    <source>
        <dbReference type="ARBA" id="ARBA00004239"/>
    </source>
</evidence>
<dbReference type="PROSITE" id="PS00135">
    <property type="entry name" value="TRYPSIN_SER"/>
    <property type="match status" value="2"/>
</dbReference>
<dbReference type="KEGG" id="caua:113064547"/>
<evidence type="ECO:0000256" key="5">
    <source>
        <dbReference type="ARBA" id="ARBA00038868"/>
    </source>
</evidence>
<dbReference type="GeneID" id="113064547"/>
<evidence type="ECO:0000256" key="2">
    <source>
        <dbReference type="ARBA" id="ARBA00023145"/>
    </source>
</evidence>
<dbReference type="AlphaFoldDB" id="A0A6P6M4P7"/>
<gene>
    <name evidence="9" type="primary">LOC113064547</name>
</gene>
<evidence type="ECO:0000313" key="8">
    <source>
        <dbReference type="Proteomes" id="UP000515129"/>
    </source>
</evidence>
<feature type="domain" description="Peptidase S1" evidence="7">
    <location>
        <begin position="25"/>
        <end position="233"/>
    </location>
</feature>
<evidence type="ECO:0000256" key="4">
    <source>
        <dbReference type="ARBA" id="ARBA00036320"/>
    </source>
</evidence>
<feature type="signal peptide" evidence="6">
    <location>
        <begin position="1"/>
        <end position="19"/>
    </location>
</feature>
<dbReference type="GO" id="GO:0006508">
    <property type="term" value="P:proteolysis"/>
    <property type="evidence" value="ECO:0007669"/>
    <property type="project" value="InterPro"/>
</dbReference>
<dbReference type="FunFam" id="2.40.10.10:FF:000005">
    <property type="entry name" value="Serine protease 37"/>
    <property type="match status" value="1"/>
</dbReference>
<dbReference type="InterPro" id="IPR001254">
    <property type="entry name" value="Trypsin_dom"/>
</dbReference>
<dbReference type="PANTHER" id="PTHR24271:SF88">
    <property type="entry name" value="MAST CELL PROTEASE 2 ISOFORM X1"/>
    <property type="match status" value="1"/>
</dbReference>
<dbReference type="InterPro" id="IPR043504">
    <property type="entry name" value="Peptidase_S1_PA_chymotrypsin"/>
</dbReference>
<sequence>MSILWHITCLLLLRSCTPGFFIHGIVGGRVSIPHSRPYMVYIRDNKTKQSCGGFLVREDYVMTAASCKPRINHLEVFVGVHDTNFLPDGIKVDPIPHPKFSMESAGHDIMLLQLKTPVSLSKFVRTITFPNPENEKISSNCLVMGWGSKKFREESPSNVLKEANVTLIDSENCSTTDTLCSEGSTGPALGDSGGPLVCGGVAHGIVSFSSADHHLTAYTHISHYLSWIYDEMKSPTQQQCNTWKGKLDLEPTPGHLTPKPDKHQVLSVSMHDGIVGGKVSVPYSRPYMVYIRDKISKQTCGGFLVREDYVMTAASCKQSHLMVYLGVHYTTFLHNGIEVDPVPHPKFNMMRTDHDIMLLKLKTPATLNKIVSIIALPKTEKEEISKDCLVMGWGWKKYHDESPSNVLKEANVTLTDSENCGTAETLYSEGSTGPALGDSGGPLVCGGVAHGIVSYSKNKRNADHLTAYTHISHYLSWIQSIMMLDVPAMLDQVARSNPRTFDPKT</sequence>
<accession>A0A6P6M4P7</accession>
<evidence type="ECO:0000259" key="7">
    <source>
        <dbReference type="PROSITE" id="PS50240"/>
    </source>
</evidence>
<reference evidence="9" key="1">
    <citation type="submission" date="2025-08" db="UniProtKB">
        <authorList>
            <consortium name="RefSeq"/>
        </authorList>
    </citation>
    <scope>IDENTIFICATION</scope>
    <source>
        <strain evidence="9">Wakin</strain>
        <tissue evidence="9">Muscle</tissue>
    </source>
</reference>
<dbReference type="GO" id="GO:0004252">
    <property type="term" value="F:serine-type endopeptidase activity"/>
    <property type="evidence" value="ECO:0007669"/>
    <property type="project" value="UniProtKB-EC"/>
</dbReference>
<dbReference type="SMART" id="SM00020">
    <property type="entry name" value="Tryp_SPc"/>
    <property type="match status" value="2"/>
</dbReference>
<dbReference type="OrthoDB" id="5565075at2759"/>
<dbReference type="Gene3D" id="2.40.10.10">
    <property type="entry name" value="Trypsin-like serine proteases"/>
    <property type="match status" value="4"/>
</dbReference>
<dbReference type="Pfam" id="PF00089">
    <property type="entry name" value="Trypsin"/>
    <property type="match status" value="2"/>
</dbReference>
<evidence type="ECO:0000256" key="6">
    <source>
        <dbReference type="SAM" id="SignalP"/>
    </source>
</evidence>
<dbReference type="SUPFAM" id="SSF50494">
    <property type="entry name" value="Trypsin-like serine proteases"/>
    <property type="match status" value="2"/>
</dbReference>
<dbReference type="InterPro" id="IPR009003">
    <property type="entry name" value="Peptidase_S1_PA"/>
</dbReference>
<evidence type="ECO:0000313" key="9">
    <source>
        <dbReference type="RefSeq" id="XP_026091187.1"/>
    </source>
</evidence>
<dbReference type="EC" id="3.4.21.4" evidence="5"/>
<dbReference type="PRINTS" id="PR00722">
    <property type="entry name" value="CHYMOTRYPSIN"/>
</dbReference>
<dbReference type="PROSITE" id="PS50240">
    <property type="entry name" value="TRYPSIN_DOM"/>
    <property type="match status" value="2"/>
</dbReference>
<feature type="chain" id="PRO_5028318905" description="trypsin" evidence="6">
    <location>
        <begin position="20"/>
        <end position="505"/>
    </location>
</feature>
<dbReference type="CDD" id="cd00190">
    <property type="entry name" value="Tryp_SPc"/>
    <property type="match status" value="2"/>
</dbReference>
<dbReference type="Proteomes" id="UP000515129">
    <property type="component" value="Chromosome 47"/>
</dbReference>
<dbReference type="PANTHER" id="PTHR24271">
    <property type="entry name" value="KALLIKREIN-RELATED"/>
    <property type="match status" value="1"/>
</dbReference>
<keyword evidence="2" id="KW-0865">Zymogen</keyword>
<comment type="subcellular location">
    <subcellularLocation>
        <location evidence="1">Secreted</location>
        <location evidence="1">Extracellular space</location>
    </subcellularLocation>
</comment>
<organism evidence="8 9">
    <name type="scientific">Carassius auratus</name>
    <name type="common">Goldfish</name>
    <dbReference type="NCBI Taxonomy" id="7957"/>
    <lineage>
        <taxon>Eukaryota</taxon>
        <taxon>Metazoa</taxon>
        <taxon>Chordata</taxon>
        <taxon>Craniata</taxon>
        <taxon>Vertebrata</taxon>
        <taxon>Euteleostomi</taxon>
        <taxon>Actinopterygii</taxon>
        <taxon>Neopterygii</taxon>
        <taxon>Teleostei</taxon>
        <taxon>Ostariophysi</taxon>
        <taxon>Cypriniformes</taxon>
        <taxon>Cyprinidae</taxon>
        <taxon>Cyprininae</taxon>
        <taxon>Carassius</taxon>
    </lineage>
</organism>
<keyword evidence="3" id="KW-1015">Disulfide bond</keyword>
<dbReference type="GO" id="GO:0005576">
    <property type="term" value="C:extracellular region"/>
    <property type="evidence" value="ECO:0007669"/>
    <property type="project" value="UniProtKB-SubCell"/>
</dbReference>
<name>A0A6P6M4P7_CARAU</name>
<feature type="domain" description="Peptidase S1" evidence="7">
    <location>
        <begin position="274"/>
        <end position="483"/>
    </location>
</feature>
<dbReference type="RefSeq" id="XP_026091187.1">
    <property type="nucleotide sequence ID" value="XM_026235402.1"/>
</dbReference>
<dbReference type="InterPro" id="IPR001314">
    <property type="entry name" value="Peptidase_S1A"/>
</dbReference>
<dbReference type="InterPro" id="IPR033116">
    <property type="entry name" value="TRYPSIN_SER"/>
</dbReference>
<proteinExistence type="predicted"/>